<reference evidence="4 5" key="1">
    <citation type="submission" date="2015-03" db="EMBL/GenBank/DDBJ databases">
        <authorList>
            <consortium name="Pathogen Informatics"/>
        </authorList>
    </citation>
    <scope>NUCLEOTIDE SEQUENCE [LARGE SCALE GENOMIC DNA]</scope>
    <source>
        <strain evidence="1 5">C09601061</strain>
        <strain evidence="2 4">D00501624</strain>
        <strain evidence="3 6">P00601463</strain>
    </source>
</reference>
<protein>
    <submittedName>
        <fullName evidence="3">Uncharacterized protein</fullName>
    </submittedName>
</protein>
<dbReference type="Proteomes" id="UP000048600">
    <property type="component" value="Unassembled WGS sequence"/>
</dbReference>
<dbReference type="Proteomes" id="UP000046680">
    <property type="component" value="Unassembled WGS sequence"/>
</dbReference>
<evidence type="ECO:0000313" key="3">
    <source>
        <dbReference type="EMBL" id="COW20110.1"/>
    </source>
</evidence>
<dbReference type="EMBL" id="CQQC01000253">
    <property type="protein sequence ID" value="CNU69531.1"/>
    <property type="molecule type" value="Genomic_DNA"/>
</dbReference>
<evidence type="ECO:0000313" key="2">
    <source>
        <dbReference type="EMBL" id="CNU69531.1"/>
    </source>
</evidence>
<gene>
    <name evidence="1" type="ORF">ERS007657_02300</name>
    <name evidence="2" type="ORF">ERS007661_01049</name>
    <name evidence="3" type="ORF">ERS007741_01798</name>
</gene>
<dbReference type="EMBL" id="CHKL01000172">
    <property type="protein sequence ID" value="COW20110.1"/>
    <property type="molecule type" value="Genomic_DNA"/>
</dbReference>
<evidence type="ECO:0000313" key="4">
    <source>
        <dbReference type="Proteomes" id="UP000039217"/>
    </source>
</evidence>
<sequence>MRNTWVCLASSNANCVRYISSASRPSARIADMNGWMSSVTASSPAMNWVHNRVA</sequence>
<proteinExistence type="predicted"/>
<dbReference type="Proteomes" id="UP000039217">
    <property type="component" value="Unassembled WGS sequence"/>
</dbReference>
<accession>A0A655FKU0</accession>
<name>A0A655FKU0_MYCTX</name>
<organism evidence="3 6">
    <name type="scientific">Mycobacterium tuberculosis</name>
    <dbReference type="NCBI Taxonomy" id="1773"/>
    <lineage>
        <taxon>Bacteria</taxon>
        <taxon>Bacillati</taxon>
        <taxon>Actinomycetota</taxon>
        <taxon>Actinomycetes</taxon>
        <taxon>Mycobacteriales</taxon>
        <taxon>Mycobacteriaceae</taxon>
        <taxon>Mycobacterium</taxon>
        <taxon>Mycobacterium tuberculosis complex</taxon>
    </lineage>
</organism>
<evidence type="ECO:0000313" key="1">
    <source>
        <dbReference type="EMBL" id="CFR84697.1"/>
    </source>
</evidence>
<evidence type="ECO:0000313" key="6">
    <source>
        <dbReference type="Proteomes" id="UP000048600"/>
    </source>
</evidence>
<evidence type="ECO:0000313" key="5">
    <source>
        <dbReference type="Proteomes" id="UP000046680"/>
    </source>
</evidence>
<dbReference type="EMBL" id="CGCX01000862">
    <property type="protein sequence ID" value="CFR84697.1"/>
    <property type="molecule type" value="Genomic_DNA"/>
</dbReference>
<dbReference type="AlphaFoldDB" id="A0A655FKU0"/>